<evidence type="ECO:0000256" key="12">
    <source>
        <dbReference type="SAM" id="Phobius"/>
    </source>
</evidence>
<keyword evidence="10" id="KW-0245">EGF-like domain</keyword>
<evidence type="ECO:0000313" key="15">
    <source>
        <dbReference type="EMBL" id="KAL3768324.1"/>
    </source>
</evidence>
<organism evidence="15 16">
    <name type="scientific">Discostella pseudostelligera</name>
    <dbReference type="NCBI Taxonomy" id="259834"/>
    <lineage>
        <taxon>Eukaryota</taxon>
        <taxon>Sar</taxon>
        <taxon>Stramenopiles</taxon>
        <taxon>Ochrophyta</taxon>
        <taxon>Bacillariophyta</taxon>
        <taxon>Coscinodiscophyceae</taxon>
        <taxon>Thalassiosirophycidae</taxon>
        <taxon>Stephanodiscales</taxon>
        <taxon>Stephanodiscaceae</taxon>
        <taxon>Discostella</taxon>
    </lineage>
</organism>
<dbReference type="PANTHER" id="PTHR31361">
    <property type="entry name" value="BETA-GLUCAN SYNTHESIS-ASSOCIATED PROTEIN KRE6-RELATED"/>
    <property type="match status" value="1"/>
</dbReference>
<keyword evidence="4" id="KW-0735">Signal-anchor</keyword>
<evidence type="ECO:0000256" key="1">
    <source>
        <dbReference type="ARBA" id="ARBA00004606"/>
    </source>
</evidence>
<feature type="disulfide bond" evidence="10">
    <location>
        <begin position="648"/>
        <end position="665"/>
    </location>
</feature>
<accession>A0ABD3MWT3</accession>
<evidence type="ECO:0000256" key="8">
    <source>
        <dbReference type="ARBA" id="ARBA00023180"/>
    </source>
</evidence>
<evidence type="ECO:0000259" key="13">
    <source>
        <dbReference type="PROSITE" id="PS50026"/>
    </source>
</evidence>
<dbReference type="PROSITE" id="PS50026">
    <property type="entry name" value="EGF_3"/>
    <property type="match status" value="1"/>
</dbReference>
<dbReference type="GO" id="GO:0071555">
    <property type="term" value="P:cell wall organization"/>
    <property type="evidence" value="ECO:0007669"/>
    <property type="project" value="UniProtKB-KW"/>
</dbReference>
<keyword evidence="9" id="KW-0961">Cell wall biogenesis/degradation</keyword>
<evidence type="ECO:0000256" key="5">
    <source>
        <dbReference type="ARBA" id="ARBA00022989"/>
    </source>
</evidence>
<dbReference type="InterPro" id="IPR005629">
    <property type="entry name" value="Skn1/Kre6/Sbg1"/>
</dbReference>
<evidence type="ECO:0000256" key="9">
    <source>
        <dbReference type="ARBA" id="ARBA00023316"/>
    </source>
</evidence>
<evidence type="ECO:0000256" key="6">
    <source>
        <dbReference type="ARBA" id="ARBA00023136"/>
    </source>
</evidence>
<dbReference type="InterPro" id="IPR000757">
    <property type="entry name" value="Beta-glucanase-like"/>
</dbReference>
<dbReference type="AlphaFoldDB" id="A0ABD3MWT3"/>
<feature type="domain" description="GH16" evidence="14">
    <location>
        <begin position="172"/>
        <end position="590"/>
    </location>
</feature>
<evidence type="ECO:0000256" key="2">
    <source>
        <dbReference type="ARBA" id="ARBA00010962"/>
    </source>
</evidence>
<dbReference type="PROSITE" id="PS00022">
    <property type="entry name" value="EGF_1"/>
    <property type="match status" value="1"/>
</dbReference>
<comment type="caution">
    <text evidence="10">Lacks conserved residue(s) required for the propagation of feature annotation.</text>
</comment>
<evidence type="ECO:0000256" key="4">
    <source>
        <dbReference type="ARBA" id="ARBA00022968"/>
    </source>
</evidence>
<feature type="compositionally biased region" description="Low complexity" evidence="11">
    <location>
        <begin position="146"/>
        <end position="177"/>
    </location>
</feature>
<dbReference type="PANTHER" id="PTHR31361:SF1">
    <property type="entry name" value="BETA-GLUCAN SYNTHESIS-ASSOCIATED PROTEIN KRE6-RELATED"/>
    <property type="match status" value="1"/>
</dbReference>
<evidence type="ECO:0000259" key="14">
    <source>
        <dbReference type="PROSITE" id="PS51762"/>
    </source>
</evidence>
<keyword evidence="8" id="KW-0325">Glycoprotein</keyword>
<dbReference type="GO" id="GO:0016020">
    <property type="term" value="C:membrane"/>
    <property type="evidence" value="ECO:0007669"/>
    <property type="project" value="UniProtKB-SubCell"/>
</dbReference>
<feature type="compositionally biased region" description="Low complexity" evidence="11">
    <location>
        <begin position="84"/>
        <end position="95"/>
    </location>
</feature>
<gene>
    <name evidence="15" type="ORF">ACHAWU_006706</name>
</gene>
<feature type="compositionally biased region" description="Acidic residues" evidence="11">
    <location>
        <begin position="105"/>
        <end position="115"/>
    </location>
</feature>
<feature type="transmembrane region" description="Helical" evidence="12">
    <location>
        <begin position="706"/>
        <end position="727"/>
    </location>
</feature>
<keyword evidence="6 12" id="KW-0472">Membrane</keyword>
<dbReference type="PROSITE" id="PS51762">
    <property type="entry name" value="GH16_2"/>
    <property type="match status" value="1"/>
</dbReference>
<dbReference type="EMBL" id="JALLBG020000066">
    <property type="protein sequence ID" value="KAL3768324.1"/>
    <property type="molecule type" value="Genomic_DNA"/>
</dbReference>
<keyword evidence="5 12" id="KW-1133">Transmembrane helix</keyword>
<dbReference type="Pfam" id="PF03935">
    <property type="entry name" value="SKN1_KRE6_Sbg1"/>
    <property type="match status" value="1"/>
</dbReference>
<reference evidence="15 16" key="1">
    <citation type="submission" date="2024-10" db="EMBL/GenBank/DDBJ databases">
        <title>Updated reference genomes for cyclostephanoid diatoms.</title>
        <authorList>
            <person name="Roberts W.R."/>
            <person name="Alverson A.J."/>
        </authorList>
    </citation>
    <scope>NUCLEOTIDE SEQUENCE [LARGE SCALE GENOMIC DNA]</scope>
    <source>
        <strain evidence="15 16">AJA232-27</strain>
    </source>
</reference>
<dbReference type="InterPro" id="IPR000742">
    <property type="entry name" value="EGF"/>
</dbReference>
<keyword evidence="7 10" id="KW-1015">Disulfide bond</keyword>
<feature type="region of interest" description="Disordered" evidence="11">
    <location>
        <begin position="75"/>
        <end position="181"/>
    </location>
</feature>
<feature type="compositionally biased region" description="Low complexity" evidence="11">
    <location>
        <begin position="7"/>
        <end position="19"/>
    </location>
</feature>
<evidence type="ECO:0008006" key="17">
    <source>
        <dbReference type="Google" id="ProtNLM"/>
    </source>
</evidence>
<feature type="disulfide bond" evidence="10">
    <location>
        <begin position="667"/>
        <end position="676"/>
    </location>
</feature>
<evidence type="ECO:0000256" key="7">
    <source>
        <dbReference type="ARBA" id="ARBA00023157"/>
    </source>
</evidence>
<evidence type="ECO:0000256" key="3">
    <source>
        <dbReference type="ARBA" id="ARBA00022692"/>
    </source>
</evidence>
<evidence type="ECO:0000256" key="11">
    <source>
        <dbReference type="SAM" id="MobiDB-lite"/>
    </source>
</evidence>
<comment type="subcellular location">
    <subcellularLocation>
        <location evidence="1">Membrane</location>
        <topology evidence="1">Single-pass type II membrane protein</topology>
    </subcellularLocation>
</comment>
<protein>
    <recommendedName>
        <fullName evidence="17">GH16 domain-containing protein</fullName>
    </recommendedName>
</protein>
<sequence>MMPMNLSSSSSSSLPTPTRAARRQRPTILLHYSTSLLLQLLVIIVISSYHSSLCDAGWIDPDTPAKAMTVVPLKVQQAPPPKPAASSSSSSSSSANDKKKKSANDDDATADDDDSTTTTSSNANHGTTASRNHNPHRNNQIHPTYSPSTDTPSTDPSSIPSSSPSIISSSSSSSNNDPNKRRTYSLVFSDEFNTPHRSFTDGSDPRWTALDKNDYTNDAQHYYSSSNAYTDTNGHLIIKSEAQDTTIVGFNDVQFKKEEVTKHFTSAMLQSWNKFCFTGGIIEAEMALPGKHNVGGLWPAFWLLGNLARHTYVGSAEHVWPWSSSVCTDKSRTAQLVSACDRVQHYGLHTGFGRGAPEIDIFEVQAGNVQANTGAFLRMPVGQPFLSSSYQVAPGRLPRPGEGWYPAPGLWYDHLSWGVNTTLNIAFYGTYNHFLDATDPASQDYWSDAISFNRQLDASHFGQFHKYRVEWELPDPNGNVENNYTAPTYGYIRWFLDDQFILEVDGLGLHTSGTGGEISSEPMYMLLNTAISSQWGFPKQCPANCPCKKYNCNGGFQETCGFSEGFCAMMQTEPVEYKINWVRVYQDKNDPKQKVGCSTKERPTRKFIEAHEKKYKQEGDVHPLLDIQNGGGTCSPTVSTDEVLPESCGGVTRGVCLSKSKPHTCQCLANWTGPHCLNPTGYDDIIWDPPETWSDLGFSGPSFRGGMGIIIVVLSMMGILFVAPVVLKKRRRKMEGYKRVKSARREVAPEYEQRVVA</sequence>
<name>A0ABD3MWT3_9STRA</name>
<comment type="similarity">
    <text evidence="2">Belongs to the SKN1/KRE6 family.</text>
</comment>
<keyword evidence="3 12" id="KW-0812">Transmembrane</keyword>
<dbReference type="InterPro" id="IPR013320">
    <property type="entry name" value="ConA-like_dom_sf"/>
</dbReference>
<dbReference type="Gene3D" id="2.60.120.200">
    <property type="match status" value="1"/>
</dbReference>
<feature type="compositionally biased region" description="Polar residues" evidence="11">
    <location>
        <begin position="125"/>
        <end position="145"/>
    </location>
</feature>
<evidence type="ECO:0000256" key="10">
    <source>
        <dbReference type="PROSITE-ProRule" id="PRU00076"/>
    </source>
</evidence>
<feature type="domain" description="EGF-like" evidence="13">
    <location>
        <begin position="639"/>
        <end position="677"/>
    </location>
</feature>
<feature type="region of interest" description="Disordered" evidence="11">
    <location>
        <begin position="1"/>
        <end position="20"/>
    </location>
</feature>
<keyword evidence="16" id="KW-1185">Reference proteome</keyword>
<comment type="caution">
    <text evidence="15">The sequence shown here is derived from an EMBL/GenBank/DDBJ whole genome shotgun (WGS) entry which is preliminary data.</text>
</comment>
<dbReference type="Proteomes" id="UP001530293">
    <property type="component" value="Unassembled WGS sequence"/>
</dbReference>
<proteinExistence type="inferred from homology"/>
<dbReference type="SUPFAM" id="SSF49899">
    <property type="entry name" value="Concanavalin A-like lectins/glucanases"/>
    <property type="match status" value="1"/>
</dbReference>
<evidence type="ECO:0000313" key="16">
    <source>
        <dbReference type="Proteomes" id="UP001530293"/>
    </source>
</evidence>